<comment type="similarity">
    <text evidence="4">In the N-terminal section; belongs to the PINc/VapC protein family.</text>
</comment>
<evidence type="ECO:0000256" key="3">
    <source>
        <dbReference type="ARBA" id="ARBA00022840"/>
    </source>
</evidence>
<dbReference type="GO" id="GO:0005829">
    <property type="term" value="C:cytosol"/>
    <property type="evidence" value="ECO:0007669"/>
    <property type="project" value="TreeGrafter"/>
</dbReference>
<gene>
    <name evidence="6" type="ORF">EP073_07860</name>
</gene>
<dbReference type="InterPro" id="IPR003714">
    <property type="entry name" value="PhoH"/>
</dbReference>
<dbReference type="InterPro" id="IPR002716">
    <property type="entry name" value="PIN_dom"/>
</dbReference>
<dbReference type="InterPro" id="IPR027417">
    <property type="entry name" value="P-loop_NTPase"/>
</dbReference>
<dbReference type="RefSeq" id="WP_128466604.1">
    <property type="nucleotide sequence ID" value="NZ_CP035108.1"/>
</dbReference>
<dbReference type="InterPro" id="IPR051451">
    <property type="entry name" value="PhoH2-like"/>
</dbReference>
<dbReference type="SUPFAM" id="SSF52540">
    <property type="entry name" value="P-loop containing nucleoside triphosphate hydrolases"/>
    <property type="match status" value="1"/>
</dbReference>
<reference evidence="6 7" key="1">
    <citation type="submission" date="2019-01" db="EMBL/GenBank/DDBJ databases">
        <title>Geovibrio thiophilus DSM 11263, complete genome.</title>
        <authorList>
            <person name="Spring S."/>
            <person name="Bunk B."/>
            <person name="Sproer C."/>
        </authorList>
    </citation>
    <scope>NUCLEOTIDE SEQUENCE [LARGE SCALE GENOMIC DNA]</scope>
    <source>
        <strain evidence="6 7">DSM 11263</strain>
    </source>
</reference>
<keyword evidence="3" id="KW-0067">ATP-binding</keyword>
<evidence type="ECO:0000313" key="6">
    <source>
        <dbReference type="EMBL" id="QAR33318.1"/>
    </source>
</evidence>
<dbReference type="Proteomes" id="UP000287502">
    <property type="component" value="Chromosome"/>
</dbReference>
<evidence type="ECO:0000259" key="5">
    <source>
        <dbReference type="SMART" id="SM00670"/>
    </source>
</evidence>
<dbReference type="Gene3D" id="3.40.50.300">
    <property type="entry name" value="P-loop containing nucleotide triphosphate hydrolases"/>
    <property type="match status" value="1"/>
</dbReference>
<dbReference type="SUPFAM" id="SSF88723">
    <property type="entry name" value="PIN domain-like"/>
    <property type="match status" value="1"/>
</dbReference>
<dbReference type="OrthoDB" id="9766527at2"/>
<dbReference type="Pfam" id="PF13638">
    <property type="entry name" value="PIN_4"/>
    <property type="match status" value="1"/>
</dbReference>
<dbReference type="PANTHER" id="PTHR30473">
    <property type="entry name" value="PROTEIN PHOH"/>
    <property type="match status" value="1"/>
</dbReference>
<keyword evidence="7" id="KW-1185">Reference proteome</keyword>
<evidence type="ECO:0000313" key="7">
    <source>
        <dbReference type="Proteomes" id="UP000287502"/>
    </source>
</evidence>
<evidence type="ECO:0000256" key="4">
    <source>
        <dbReference type="ARBA" id="ARBA00046345"/>
    </source>
</evidence>
<dbReference type="CDD" id="cd09883">
    <property type="entry name" value="PIN_VapC_PhoHL-ATPase"/>
    <property type="match status" value="1"/>
</dbReference>
<evidence type="ECO:0000256" key="2">
    <source>
        <dbReference type="ARBA" id="ARBA00022741"/>
    </source>
</evidence>
<organism evidence="6 7">
    <name type="scientific">Geovibrio thiophilus</name>
    <dbReference type="NCBI Taxonomy" id="139438"/>
    <lineage>
        <taxon>Bacteria</taxon>
        <taxon>Pseudomonadati</taxon>
        <taxon>Deferribacterota</taxon>
        <taxon>Deferribacteres</taxon>
        <taxon>Deferribacterales</taxon>
        <taxon>Geovibrionaceae</taxon>
        <taxon>Geovibrio</taxon>
    </lineage>
</organism>
<protein>
    <submittedName>
        <fullName evidence="6">PhoH family protein</fullName>
    </submittedName>
</protein>
<accession>A0A410JZ66</accession>
<dbReference type="InterPro" id="IPR029060">
    <property type="entry name" value="PIN-like_dom_sf"/>
</dbReference>
<dbReference type="AlphaFoldDB" id="A0A410JZ66"/>
<evidence type="ECO:0000256" key="1">
    <source>
        <dbReference type="ARBA" id="ARBA00010393"/>
    </source>
</evidence>
<keyword evidence="2" id="KW-0547">Nucleotide-binding</keyword>
<dbReference type="Pfam" id="PF02562">
    <property type="entry name" value="PhoH"/>
    <property type="match status" value="1"/>
</dbReference>
<dbReference type="KEGG" id="gtl:EP073_07860"/>
<dbReference type="Gene3D" id="3.40.50.1010">
    <property type="entry name" value="5'-nuclease"/>
    <property type="match status" value="1"/>
</dbReference>
<comment type="similarity">
    <text evidence="1">Belongs to the PhoH family.</text>
</comment>
<sequence length="471" mass="53632">MPKAVKKSTKIKNFVIDTNVILYSPKALETFDDNNIYIPAIVLEELDSFKKGVDLNGYNAREFIRKIEDYRTGGDLLKGVKMESGATLFISFHDRESKESVPEEFSGRKNDNLILGIAKKLQSESKNETIIISKDVNLRVKANALGIKAEDYYHERMGSFTENKDDTLYVPDSYINTMYQESELPMPDYIYGINMEDFKPRINEYFVMKSEVDEKKGVLVKYFEDEGEVKGFKRVTEYENIFGISPANRKQKYLMEALLDPDIDVVFAIGIAGTGKTLLALCAGMYSVLNEGTYKKVLVTRSPIPMGRDLGYLPGNIAEKLDPWLKPIYDNLDFIIGNSNKELRDGKDGIYYKSQMNNITIDYLKASNILEIEALTYIRGRTLIDTYVVIDEAQNLSPHEMKTIITRAGHNAKIVFTGDLKQIDNPYLNEWDNGLINASEKFTQARFRHCTTVFLDKGERSRLATEAARVL</sequence>
<dbReference type="SMART" id="SM00670">
    <property type="entry name" value="PINc"/>
    <property type="match status" value="1"/>
</dbReference>
<dbReference type="PANTHER" id="PTHR30473:SF2">
    <property type="entry name" value="PIN DOMAIN-CONTAINING PROTEIN"/>
    <property type="match status" value="1"/>
</dbReference>
<feature type="domain" description="PIN" evidence="5">
    <location>
        <begin position="12"/>
        <end position="140"/>
    </location>
</feature>
<name>A0A410JZ66_9BACT</name>
<dbReference type="GO" id="GO:0005524">
    <property type="term" value="F:ATP binding"/>
    <property type="evidence" value="ECO:0007669"/>
    <property type="project" value="UniProtKB-KW"/>
</dbReference>
<dbReference type="EMBL" id="CP035108">
    <property type="protein sequence ID" value="QAR33318.1"/>
    <property type="molecule type" value="Genomic_DNA"/>
</dbReference>
<proteinExistence type="inferred from homology"/>